<evidence type="ECO:0000256" key="1">
    <source>
        <dbReference type="ARBA" id="ARBA00012528"/>
    </source>
</evidence>
<dbReference type="PROSITE" id="PS50887">
    <property type="entry name" value="GGDEF"/>
    <property type="match status" value="1"/>
</dbReference>
<dbReference type="InterPro" id="IPR001789">
    <property type="entry name" value="Sig_transdc_resp-reg_receiver"/>
</dbReference>
<dbReference type="InterPro" id="IPR050469">
    <property type="entry name" value="Diguanylate_Cyclase"/>
</dbReference>
<dbReference type="GO" id="GO:0043709">
    <property type="term" value="P:cell adhesion involved in single-species biofilm formation"/>
    <property type="evidence" value="ECO:0007669"/>
    <property type="project" value="TreeGrafter"/>
</dbReference>
<dbReference type="Gene3D" id="3.30.70.270">
    <property type="match status" value="1"/>
</dbReference>
<dbReference type="EC" id="2.7.7.65" evidence="1"/>
<dbReference type="InterPro" id="IPR000160">
    <property type="entry name" value="GGDEF_dom"/>
</dbReference>
<feature type="domain" description="Response regulatory" evidence="4">
    <location>
        <begin position="6"/>
        <end position="121"/>
    </location>
</feature>
<dbReference type="GO" id="GO:0005886">
    <property type="term" value="C:plasma membrane"/>
    <property type="evidence" value="ECO:0007669"/>
    <property type="project" value="TreeGrafter"/>
</dbReference>
<dbReference type="SUPFAM" id="SSF55073">
    <property type="entry name" value="Nucleotide cyclase"/>
    <property type="match status" value="1"/>
</dbReference>
<protein>
    <recommendedName>
        <fullName evidence="1">diguanylate cyclase</fullName>
        <ecNumber evidence="1">2.7.7.65</ecNumber>
    </recommendedName>
</protein>
<organism evidence="6 7">
    <name type="scientific">Denitromonas iodatirespirans</name>
    <dbReference type="NCBI Taxonomy" id="2795389"/>
    <lineage>
        <taxon>Bacteria</taxon>
        <taxon>Pseudomonadati</taxon>
        <taxon>Pseudomonadota</taxon>
        <taxon>Betaproteobacteria</taxon>
        <taxon>Rhodocyclales</taxon>
        <taxon>Zoogloeaceae</taxon>
        <taxon>Denitromonas</taxon>
    </lineage>
</organism>
<dbReference type="EMBL" id="JAEKFT010000001">
    <property type="protein sequence ID" value="MBT0959839.1"/>
    <property type="molecule type" value="Genomic_DNA"/>
</dbReference>
<comment type="caution">
    <text evidence="6">The sequence shown here is derived from an EMBL/GenBank/DDBJ whole genome shotgun (WGS) entry which is preliminary data.</text>
</comment>
<name>A0A944DJ78_DENI1</name>
<dbReference type="InterPro" id="IPR043128">
    <property type="entry name" value="Rev_trsase/Diguanyl_cyclase"/>
</dbReference>
<dbReference type="SUPFAM" id="SSF52172">
    <property type="entry name" value="CheY-like"/>
    <property type="match status" value="1"/>
</dbReference>
<dbReference type="AlphaFoldDB" id="A0A944DJ78"/>
<evidence type="ECO:0000259" key="5">
    <source>
        <dbReference type="PROSITE" id="PS50887"/>
    </source>
</evidence>
<gene>
    <name evidence="6" type="ORF">I8J34_01525</name>
</gene>
<dbReference type="SMART" id="SM00267">
    <property type="entry name" value="GGDEF"/>
    <property type="match status" value="1"/>
</dbReference>
<sequence length="301" mass="32572">MDERATILIVDDIPSNIQTLAAVLKDDYTLYFATSGAKALELCLQRPPDLVLLDVMMPGMDGFELCRRIKSEPLTCDVPVIFVTARSDVEDETLGLEAGAIDFVGKPISPPIVRARVRNHLQLKRQADMLRKLSFRDGLTGIANRRAFDEALDRAWRRGARTGTPVSLILLDVDHFKAYNDFYGHQGGDDCLREMAQLMAARAGRPDDLTARYGGEEFACLLPGTDAEGALTVGHSIIDALAERRLPHAASPTAGWITVSVGIASRVPDTADAPATLLAAADAALYQAKAGGRNRLCVSTL</sequence>
<reference evidence="7" key="1">
    <citation type="journal article" date="2022" name="ISME J.">
        <title>Genetic and phylogenetic analysis of dissimilatory iodate-reducing bacteria identifies potential niches across the world's oceans.</title>
        <authorList>
            <person name="Reyes-Umana V."/>
            <person name="Henning Z."/>
            <person name="Lee K."/>
            <person name="Barnum T.P."/>
            <person name="Coates J.D."/>
        </authorList>
    </citation>
    <scope>NUCLEOTIDE SEQUENCE [LARGE SCALE GENOMIC DNA]</scope>
    <source>
        <strain evidence="7">IR12</strain>
    </source>
</reference>
<proteinExistence type="predicted"/>
<dbReference type="SMART" id="SM00448">
    <property type="entry name" value="REC"/>
    <property type="match status" value="1"/>
</dbReference>
<keyword evidence="7" id="KW-1185">Reference proteome</keyword>
<dbReference type="RefSeq" id="WP_214359585.1">
    <property type="nucleotide sequence ID" value="NZ_JAEKFT010000001.1"/>
</dbReference>
<evidence type="ECO:0000256" key="3">
    <source>
        <dbReference type="PROSITE-ProRule" id="PRU00169"/>
    </source>
</evidence>
<evidence type="ECO:0000259" key="4">
    <source>
        <dbReference type="PROSITE" id="PS50110"/>
    </source>
</evidence>
<dbReference type="GO" id="GO:0052621">
    <property type="term" value="F:diguanylate cyclase activity"/>
    <property type="evidence" value="ECO:0007669"/>
    <property type="project" value="UniProtKB-EC"/>
</dbReference>
<dbReference type="InterPro" id="IPR011006">
    <property type="entry name" value="CheY-like_superfamily"/>
</dbReference>
<dbReference type="PANTHER" id="PTHR45138:SF9">
    <property type="entry name" value="DIGUANYLATE CYCLASE DGCM-RELATED"/>
    <property type="match status" value="1"/>
</dbReference>
<dbReference type="FunFam" id="3.30.70.270:FF:000001">
    <property type="entry name" value="Diguanylate cyclase domain protein"/>
    <property type="match status" value="1"/>
</dbReference>
<dbReference type="GO" id="GO:1902201">
    <property type="term" value="P:negative regulation of bacterial-type flagellum-dependent cell motility"/>
    <property type="evidence" value="ECO:0007669"/>
    <property type="project" value="TreeGrafter"/>
</dbReference>
<dbReference type="PANTHER" id="PTHR45138">
    <property type="entry name" value="REGULATORY COMPONENTS OF SENSORY TRANSDUCTION SYSTEM"/>
    <property type="match status" value="1"/>
</dbReference>
<dbReference type="CDD" id="cd01949">
    <property type="entry name" value="GGDEF"/>
    <property type="match status" value="1"/>
</dbReference>
<dbReference type="GO" id="GO:0000160">
    <property type="term" value="P:phosphorelay signal transduction system"/>
    <property type="evidence" value="ECO:0007669"/>
    <property type="project" value="InterPro"/>
</dbReference>
<feature type="modified residue" description="4-aspartylphosphate" evidence="3">
    <location>
        <position position="54"/>
    </location>
</feature>
<dbReference type="Pfam" id="PF00072">
    <property type="entry name" value="Response_reg"/>
    <property type="match status" value="1"/>
</dbReference>
<evidence type="ECO:0000256" key="2">
    <source>
        <dbReference type="ARBA" id="ARBA00034247"/>
    </source>
</evidence>
<keyword evidence="3" id="KW-0597">Phosphoprotein</keyword>
<dbReference type="NCBIfam" id="TIGR00254">
    <property type="entry name" value="GGDEF"/>
    <property type="match status" value="1"/>
</dbReference>
<dbReference type="PROSITE" id="PS50110">
    <property type="entry name" value="RESPONSE_REGULATORY"/>
    <property type="match status" value="1"/>
</dbReference>
<dbReference type="Gene3D" id="3.40.50.2300">
    <property type="match status" value="1"/>
</dbReference>
<dbReference type="Proteomes" id="UP000694660">
    <property type="component" value="Unassembled WGS sequence"/>
</dbReference>
<dbReference type="InterPro" id="IPR029787">
    <property type="entry name" value="Nucleotide_cyclase"/>
</dbReference>
<dbReference type="CDD" id="cd19920">
    <property type="entry name" value="REC_PA4781-like"/>
    <property type="match status" value="1"/>
</dbReference>
<feature type="domain" description="GGDEF" evidence="5">
    <location>
        <begin position="164"/>
        <end position="301"/>
    </location>
</feature>
<evidence type="ECO:0000313" key="7">
    <source>
        <dbReference type="Proteomes" id="UP000694660"/>
    </source>
</evidence>
<dbReference type="Pfam" id="PF00990">
    <property type="entry name" value="GGDEF"/>
    <property type="match status" value="1"/>
</dbReference>
<comment type="catalytic activity">
    <reaction evidence="2">
        <text>2 GTP = 3',3'-c-di-GMP + 2 diphosphate</text>
        <dbReference type="Rhea" id="RHEA:24898"/>
        <dbReference type="ChEBI" id="CHEBI:33019"/>
        <dbReference type="ChEBI" id="CHEBI:37565"/>
        <dbReference type="ChEBI" id="CHEBI:58805"/>
        <dbReference type="EC" id="2.7.7.65"/>
    </reaction>
</comment>
<evidence type="ECO:0000313" key="6">
    <source>
        <dbReference type="EMBL" id="MBT0959839.1"/>
    </source>
</evidence>
<accession>A0A944DJ78</accession>